<evidence type="ECO:0000313" key="3">
    <source>
        <dbReference type="Proteomes" id="UP001050691"/>
    </source>
</evidence>
<dbReference type="PANTHER" id="PTHR10963:SF24">
    <property type="entry name" value="GLYCOSIDASE C21B10.07-RELATED"/>
    <property type="match status" value="1"/>
</dbReference>
<dbReference type="Gene3D" id="2.60.120.200">
    <property type="match status" value="2"/>
</dbReference>
<dbReference type="InterPro" id="IPR013320">
    <property type="entry name" value="ConA-like_dom_sf"/>
</dbReference>
<name>A0AAV4ZYX7_9AGAM</name>
<dbReference type="Proteomes" id="UP001050691">
    <property type="component" value="Unassembled WGS sequence"/>
</dbReference>
<dbReference type="PANTHER" id="PTHR10963">
    <property type="entry name" value="GLYCOSYL HYDROLASE-RELATED"/>
    <property type="match status" value="1"/>
</dbReference>
<feature type="signal peptide" evidence="1">
    <location>
        <begin position="1"/>
        <end position="25"/>
    </location>
</feature>
<dbReference type="InterPro" id="IPR050546">
    <property type="entry name" value="Glycosyl_Hydrlase_16"/>
</dbReference>
<reference evidence="2" key="1">
    <citation type="submission" date="2021-10" db="EMBL/GenBank/DDBJ databases">
        <title>De novo Genome Assembly of Clathrus columnatus (Basidiomycota, Fungi) Using Illumina and Nanopore Sequence Data.</title>
        <authorList>
            <person name="Ogiso-Tanaka E."/>
            <person name="Itagaki H."/>
            <person name="Hosoya T."/>
            <person name="Hosaka K."/>
        </authorList>
    </citation>
    <scope>NUCLEOTIDE SEQUENCE</scope>
    <source>
        <strain evidence="2">MO-923</strain>
    </source>
</reference>
<dbReference type="GO" id="GO:0009251">
    <property type="term" value="P:glucan catabolic process"/>
    <property type="evidence" value="ECO:0007669"/>
    <property type="project" value="TreeGrafter"/>
</dbReference>
<sequence>MLPASTTYGILHLLLMLYLTGSVSSHFYDSPYFLRDIYVGDDFLDQFFFSDFNDPTHGRVVSNYVSKDEALSKGLVYVEGSKFFMRADNEHRVPADARGRDSVRIQSNASHGDSVIILDISHMPTGCSTWPAFWTISATGPWPTGGEIDNGLPLLTATPTSTLTKAVALILQVDPMAVNLIIAGAVVLGQGDYAGALYPSSGCPGICENFVNENPEAFTEAYWEINSLLVYTPDAYDY</sequence>
<accession>A0AAV4ZYX7</accession>
<dbReference type="SUPFAM" id="SSF49899">
    <property type="entry name" value="Concanavalin A-like lectins/glucanases"/>
    <property type="match status" value="1"/>
</dbReference>
<keyword evidence="1" id="KW-0732">Signal</keyword>
<evidence type="ECO:0008006" key="4">
    <source>
        <dbReference type="Google" id="ProtNLM"/>
    </source>
</evidence>
<feature type="chain" id="PRO_5043831442" description="Glycoside hydrolase family 16 protein" evidence="1">
    <location>
        <begin position="26"/>
        <end position="238"/>
    </location>
</feature>
<protein>
    <recommendedName>
        <fullName evidence="4">Glycoside hydrolase family 16 protein</fullName>
    </recommendedName>
</protein>
<dbReference type="AlphaFoldDB" id="A0AAV4ZYX7"/>
<keyword evidence="3" id="KW-1185">Reference proteome</keyword>
<gene>
    <name evidence="2" type="ORF">Clacol_000649</name>
</gene>
<evidence type="ECO:0000313" key="2">
    <source>
        <dbReference type="EMBL" id="GJJ06457.1"/>
    </source>
</evidence>
<proteinExistence type="predicted"/>
<organism evidence="2 3">
    <name type="scientific">Clathrus columnatus</name>
    <dbReference type="NCBI Taxonomy" id="1419009"/>
    <lineage>
        <taxon>Eukaryota</taxon>
        <taxon>Fungi</taxon>
        <taxon>Dikarya</taxon>
        <taxon>Basidiomycota</taxon>
        <taxon>Agaricomycotina</taxon>
        <taxon>Agaricomycetes</taxon>
        <taxon>Phallomycetidae</taxon>
        <taxon>Phallales</taxon>
        <taxon>Clathraceae</taxon>
        <taxon>Clathrus</taxon>
    </lineage>
</organism>
<comment type="caution">
    <text evidence="2">The sequence shown here is derived from an EMBL/GenBank/DDBJ whole genome shotgun (WGS) entry which is preliminary data.</text>
</comment>
<dbReference type="Pfam" id="PF26113">
    <property type="entry name" value="GH16_XgeA"/>
    <property type="match status" value="2"/>
</dbReference>
<evidence type="ECO:0000256" key="1">
    <source>
        <dbReference type="SAM" id="SignalP"/>
    </source>
</evidence>
<dbReference type="EMBL" id="BPWL01000001">
    <property type="protein sequence ID" value="GJJ06457.1"/>
    <property type="molecule type" value="Genomic_DNA"/>
</dbReference>